<dbReference type="CDD" id="cd01127">
    <property type="entry name" value="TrwB_TraG_TraD_VirD4"/>
    <property type="match status" value="1"/>
</dbReference>
<dbReference type="GO" id="GO:0003677">
    <property type="term" value="F:DNA binding"/>
    <property type="evidence" value="ECO:0007669"/>
    <property type="project" value="UniProtKB-KW"/>
</dbReference>
<dbReference type="InterPro" id="IPR025199">
    <property type="entry name" value="FtsK_4TM"/>
</dbReference>
<dbReference type="GO" id="GO:0051301">
    <property type="term" value="P:cell division"/>
    <property type="evidence" value="ECO:0007669"/>
    <property type="project" value="UniProtKB-KW"/>
</dbReference>
<keyword evidence="10" id="KW-0238">DNA-binding</keyword>
<evidence type="ECO:0000256" key="14">
    <source>
        <dbReference type="SAM" id="Phobius"/>
    </source>
</evidence>
<dbReference type="Gene3D" id="1.10.10.10">
    <property type="entry name" value="Winged helix-like DNA-binding domain superfamily/Winged helix DNA-binding domain"/>
    <property type="match status" value="1"/>
</dbReference>
<dbReference type="InterPro" id="IPR036388">
    <property type="entry name" value="WH-like_DNA-bd_sf"/>
</dbReference>
<keyword evidence="7" id="KW-0159">Chromosome partition</keyword>
<dbReference type="Pfam" id="PF09397">
    <property type="entry name" value="FtsK_gamma"/>
    <property type="match status" value="1"/>
</dbReference>
<dbReference type="Gene3D" id="3.40.50.300">
    <property type="entry name" value="P-loop containing nucleotide triphosphate hydrolases"/>
    <property type="match status" value="1"/>
</dbReference>
<evidence type="ECO:0000313" key="16">
    <source>
        <dbReference type="EMBL" id="KAB8038998.1"/>
    </source>
</evidence>
<evidence type="ECO:0000256" key="12">
    <source>
        <dbReference type="ARBA" id="ARBA00023306"/>
    </source>
</evidence>
<dbReference type="Pfam" id="PF01580">
    <property type="entry name" value="FtsK_SpoIIIE"/>
    <property type="match status" value="1"/>
</dbReference>
<sequence>MVSSTDIRNKDSFNGALPNNSAEDREYLKEYIHILLLGITFCVFVSIITYNPSDPSSFNINSKSLNNISHVSNTFGILGASIADWCFQVCGLGSMVFSMVFIVQLLNTLRRPRQRSRFGLRVFGYPQLILCYLGLMSLISPEIHFRGVDIYTGGIIGHLVSHFFITFIGKTGSIIVLSIVGLASLTLSLGIRPLTTLSYLLSLFPNKVTKKIVGAIEEQANEKDTQSTYIQEDIFKQNKEEKKSLIEEKKPVFNYAVEEIQAAPPTNSFSNDITFANVSPKVAFLINKKDFDSLLSKLEYHKINGQKKNPEIENQKLRAEARLIEDKLSTFGVKGSVIKSQNGPVINLHEFEPASGIKVNKVLSLQDDLTLALKAQSVLIGLQPGKSSLGIELPASTRETVSLREIMESPLFQNPNIPLSVALGKNVDGSHLITDLSTMPHLLVAGSTGSGKSVCINVMLLSLMMSKTPRQLRLLLVDPKMLELSVYDGIGHLLMPVVTEPDKAAGALKWAIEEMERRYRLMKNYQVRNILAYNNAVTNGEIKQSDPKQQKLDLLPYIVVVVDELSDLMMTSPKDVEDSIQRLAQKARAAGIHLILATQRPSVDVLTGVIKANLPCRLSFQVASRHDSRTIIENIGAERLLGKGDMLFLPPGISKVIRAQCAFVTDKEINLMASELKKLYPPVYETHVMQDIERASQDLMRQKNDKGSEISTLTLSGENETIDENTLYERAVDFAREAGNVSTSSIQREFRIGYNRAARIMDRMILEGIVGQAESSGKPRPVIKRF</sequence>
<dbReference type="OrthoDB" id="5287382at2"/>
<dbReference type="GO" id="GO:0005524">
    <property type="term" value="F:ATP binding"/>
    <property type="evidence" value="ECO:0007669"/>
    <property type="project" value="UniProtKB-UniRule"/>
</dbReference>
<comment type="similarity">
    <text evidence="2">Belongs to the FtsK/SpoIIIE/SftA family.</text>
</comment>
<dbReference type="EMBL" id="WFLM01000003">
    <property type="protein sequence ID" value="KAB8038998.1"/>
    <property type="molecule type" value="Genomic_DNA"/>
</dbReference>
<dbReference type="PANTHER" id="PTHR22683">
    <property type="entry name" value="SPORULATION PROTEIN RELATED"/>
    <property type="match status" value="1"/>
</dbReference>
<dbReference type="Gene3D" id="3.30.980.40">
    <property type="match status" value="1"/>
</dbReference>
<keyword evidence="3" id="KW-1003">Cell membrane</keyword>
<dbReference type="GO" id="GO:0007059">
    <property type="term" value="P:chromosome segregation"/>
    <property type="evidence" value="ECO:0007669"/>
    <property type="project" value="UniProtKB-KW"/>
</dbReference>
<evidence type="ECO:0000256" key="4">
    <source>
        <dbReference type="ARBA" id="ARBA00022618"/>
    </source>
</evidence>
<evidence type="ECO:0000256" key="3">
    <source>
        <dbReference type="ARBA" id="ARBA00022475"/>
    </source>
</evidence>
<feature type="transmembrane region" description="Helical" evidence="14">
    <location>
        <begin position="31"/>
        <end position="50"/>
    </location>
</feature>
<dbReference type="Pfam" id="PF17854">
    <property type="entry name" value="FtsK_alpha"/>
    <property type="match status" value="1"/>
</dbReference>
<keyword evidence="12" id="KW-0131">Cell cycle</keyword>
<keyword evidence="9 14" id="KW-1133">Transmembrane helix</keyword>
<proteinExistence type="inferred from homology"/>
<evidence type="ECO:0000256" key="2">
    <source>
        <dbReference type="ARBA" id="ARBA00006474"/>
    </source>
</evidence>
<keyword evidence="8 13" id="KW-0067">ATP-binding</keyword>
<dbReference type="Proteomes" id="UP000437748">
    <property type="component" value="Unassembled WGS sequence"/>
</dbReference>
<keyword evidence="11 14" id="KW-0472">Membrane</keyword>
<keyword evidence="6 13" id="KW-0547">Nucleotide-binding</keyword>
<evidence type="ECO:0000256" key="11">
    <source>
        <dbReference type="ARBA" id="ARBA00023136"/>
    </source>
</evidence>
<dbReference type="GO" id="GO:0005886">
    <property type="term" value="C:plasma membrane"/>
    <property type="evidence" value="ECO:0007669"/>
    <property type="project" value="UniProtKB-SubCell"/>
</dbReference>
<dbReference type="PROSITE" id="PS50901">
    <property type="entry name" value="FTSK"/>
    <property type="match status" value="1"/>
</dbReference>
<name>A0A6N6VSY9_9BACT</name>
<evidence type="ECO:0000256" key="6">
    <source>
        <dbReference type="ARBA" id="ARBA00022741"/>
    </source>
</evidence>
<organism evidence="16 17">
    <name type="scientific">Silvanigrella paludirubra</name>
    <dbReference type="NCBI Taxonomy" id="2499159"/>
    <lineage>
        <taxon>Bacteria</taxon>
        <taxon>Pseudomonadati</taxon>
        <taxon>Bdellovibrionota</taxon>
        <taxon>Oligoflexia</taxon>
        <taxon>Silvanigrellales</taxon>
        <taxon>Silvanigrellaceae</taxon>
        <taxon>Silvanigrella</taxon>
    </lineage>
</organism>
<feature type="transmembrane region" description="Helical" evidence="14">
    <location>
        <begin position="150"/>
        <end position="168"/>
    </location>
</feature>
<dbReference type="InterPro" id="IPR002543">
    <property type="entry name" value="FtsK_dom"/>
</dbReference>
<keyword evidence="4" id="KW-0132">Cell division</keyword>
<reference evidence="16 17" key="1">
    <citation type="submission" date="2019-10" db="EMBL/GenBank/DDBJ databases">
        <title>New species of Slilvanegrellaceae.</title>
        <authorList>
            <person name="Pitt A."/>
            <person name="Hahn M.W."/>
        </authorList>
    </citation>
    <scope>NUCLEOTIDE SEQUENCE [LARGE SCALE GENOMIC DNA]</scope>
    <source>
        <strain evidence="16 17">SP-Ram-0.45-NSY-1</strain>
    </source>
</reference>
<evidence type="ECO:0000256" key="5">
    <source>
        <dbReference type="ARBA" id="ARBA00022692"/>
    </source>
</evidence>
<comment type="subcellular location">
    <subcellularLocation>
        <location evidence="1">Cell membrane</location>
        <topology evidence="1">Multi-pass membrane protein</topology>
    </subcellularLocation>
</comment>
<evidence type="ECO:0000256" key="7">
    <source>
        <dbReference type="ARBA" id="ARBA00022829"/>
    </source>
</evidence>
<evidence type="ECO:0000313" key="17">
    <source>
        <dbReference type="Proteomes" id="UP000437748"/>
    </source>
</evidence>
<keyword evidence="5 14" id="KW-0812">Transmembrane</keyword>
<evidence type="ECO:0000256" key="8">
    <source>
        <dbReference type="ARBA" id="ARBA00022840"/>
    </source>
</evidence>
<evidence type="ECO:0000259" key="15">
    <source>
        <dbReference type="PROSITE" id="PS50901"/>
    </source>
</evidence>
<dbReference type="InterPro" id="IPR036390">
    <property type="entry name" value="WH_DNA-bd_sf"/>
</dbReference>
<dbReference type="InterPro" id="IPR018541">
    <property type="entry name" value="Ftsk_gamma"/>
</dbReference>
<feature type="domain" description="FtsK" evidence="15">
    <location>
        <begin position="429"/>
        <end position="629"/>
    </location>
</feature>
<feature type="transmembrane region" description="Helical" evidence="14">
    <location>
        <begin position="118"/>
        <end position="138"/>
    </location>
</feature>
<feature type="transmembrane region" description="Helical" evidence="14">
    <location>
        <begin position="82"/>
        <end position="106"/>
    </location>
</feature>
<feature type="binding site" evidence="13">
    <location>
        <begin position="446"/>
        <end position="453"/>
    </location>
    <ligand>
        <name>ATP</name>
        <dbReference type="ChEBI" id="CHEBI:30616"/>
    </ligand>
</feature>
<comment type="caution">
    <text evidence="16">The sequence shown here is derived from an EMBL/GenBank/DDBJ whole genome shotgun (WGS) entry which is preliminary data.</text>
</comment>
<dbReference type="AlphaFoldDB" id="A0A6N6VSY9"/>
<dbReference type="PANTHER" id="PTHR22683:SF41">
    <property type="entry name" value="DNA TRANSLOCASE FTSK"/>
    <property type="match status" value="1"/>
</dbReference>
<dbReference type="SUPFAM" id="SSF52540">
    <property type="entry name" value="P-loop containing nucleoside triphosphate hydrolases"/>
    <property type="match status" value="1"/>
</dbReference>
<evidence type="ECO:0000256" key="13">
    <source>
        <dbReference type="PROSITE-ProRule" id="PRU00289"/>
    </source>
</evidence>
<dbReference type="InterPro" id="IPR027417">
    <property type="entry name" value="P-loop_NTPase"/>
</dbReference>
<dbReference type="RefSeq" id="WP_153420396.1">
    <property type="nucleotide sequence ID" value="NZ_WFLM01000003.1"/>
</dbReference>
<dbReference type="InterPro" id="IPR050206">
    <property type="entry name" value="FtsK/SpoIIIE/SftA"/>
</dbReference>
<gene>
    <name evidence="16" type="ORF">GCL60_09060</name>
</gene>
<evidence type="ECO:0000256" key="1">
    <source>
        <dbReference type="ARBA" id="ARBA00004651"/>
    </source>
</evidence>
<dbReference type="SMART" id="SM00843">
    <property type="entry name" value="Ftsk_gamma"/>
    <property type="match status" value="1"/>
</dbReference>
<dbReference type="SUPFAM" id="SSF46785">
    <property type="entry name" value="Winged helix' DNA-binding domain"/>
    <property type="match status" value="1"/>
</dbReference>
<keyword evidence="17" id="KW-1185">Reference proteome</keyword>
<feature type="transmembrane region" description="Helical" evidence="14">
    <location>
        <begin position="175"/>
        <end position="201"/>
    </location>
</feature>
<evidence type="ECO:0000256" key="10">
    <source>
        <dbReference type="ARBA" id="ARBA00023125"/>
    </source>
</evidence>
<accession>A0A6N6VSY9</accession>
<dbReference type="Pfam" id="PF13491">
    <property type="entry name" value="FtsK_4TM"/>
    <property type="match status" value="1"/>
</dbReference>
<evidence type="ECO:0000256" key="9">
    <source>
        <dbReference type="ARBA" id="ARBA00022989"/>
    </source>
</evidence>
<protein>
    <submittedName>
        <fullName evidence="16">DNA translocase FtsK</fullName>
    </submittedName>
</protein>
<dbReference type="InterPro" id="IPR041027">
    <property type="entry name" value="FtsK_alpha"/>
</dbReference>